<organism evidence="3 4">
    <name type="scientific">Clostridium simiarum</name>
    <dbReference type="NCBI Taxonomy" id="2841506"/>
    <lineage>
        <taxon>Bacteria</taxon>
        <taxon>Bacillati</taxon>
        <taxon>Bacillota</taxon>
        <taxon>Clostridia</taxon>
        <taxon>Eubacteriales</taxon>
        <taxon>Clostridiaceae</taxon>
        <taxon>Clostridium</taxon>
    </lineage>
</organism>
<evidence type="ECO:0000313" key="3">
    <source>
        <dbReference type="EMBL" id="MBU5592865.1"/>
    </source>
</evidence>
<protein>
    <submittedName>
        <fullName evidence="3">YckD family protein</fullName>
    </submittedName>
</protein>
<dbReference type="RefSeq" id="WP_216457562.1">
    <property type="nucleotide sequence ID" value="NZ_JAHLQL010000005.1"/>
</dbReference>
<dbReference type="EMBL" id="JAHLQL010000005">
    <property type="protein sequence ID" value="MBU5592865.1"/>
    <property type="molecule type" value="Genomic_DNA"/>
</dbReference>
<accession>A0ABS6F4Z0</accession>
<evidence type="ECO:0000256" key="2">
    <source>
        <dbReference type="SAM" id="SignalP"/>
    </source>
</evidence>
<evidence type="ECO:0000256" key="1">
    <source>
        <dbReference type="SAM" id="MobiDB-lite"/>
    </source>
</evidence>
<feature type="region of interest" description="Disordered" evidence="1">
    <location>
        <begin position="144"/>
        <end position="180"/>
    </location>
</feature>
<comment type="caution">
    <text evidence="3">The sequence shown here is derived from an EMBL/GenBank/DDBJ whole genome shotgun (WGS) entry which is preliminary data.</text>
</comment>
<keyword evidence="2" id="KW-0732">Signal</keyword>
<sequence>MKNKKIIAALVLSITMGIGARAYADTSLGVVNDNNKPIEKSYEGKVRNQCNKLGAGRLVGKKGYEFKLEALAKKLNMSIDELSKLRAEGKTFYQIAKEKGLSDEDYKSVMKEARMATIDKAIEEGKITKEQGDEIKAKIEENMKNCIPGEENSKKEKGGCPKINEGKKGNGTGKSQNKGE</sequence>
<keyword evidence="4" id="KW-1185">Reference proteome</keyword>
<dbReference type="Proteomes" id="UP000736583">
    <property type="component" value="Unassembled WGS sequence"/>
</dbReference>
<dbReference type="Pfam" id="PF10925">
    <property type="entry name" value="DUF2680"/>
    <property type="match status" value="1"/>
</dbReference>
<gene>
    <name evidence="3" type="ORF">KQI89_14015</name>
</gene>
<evidence type="ECO:0000313" key="4">
    <source>
        <dbReference type="Proteomes" id="UP000736583"/>
    </source>
</evidence>
<feature type="chain" id="PRO_5045523167" evidence="2">
    <location>
        <begin position="25"/>
        <end position="180"/>
    </location>
</feature>
<name>A0ABS6F4Z0_9CLOT</name>
<dbReference type="InterPro" id="IPR024485">
    <property type="entry name" value="DUF2680"/>
</dbReference>
<feature type="compositionally biased region" description="Basic and acidic residues" evidence="1">
    <location>
        <begin position="151"/>
        <end position="168"/>
    </location>
</feature>
<reference evidence="3 4" key="1">
    <citation type="submission" date="2021-06" db="EMBL/GenBank/DDBJ databases">
        <authorList>
            <person name="Sun Q."/>
            <person name="Li D."/>
        </authorList>
    </citation>
    <scope>NUCLEOTIDE SEQUENCE [LARGE SCALE GENOMIC DNA]</scope>
    <source>
        <strain evidence="3 4">MSJ-4</strain>
    </source>
</reference>
<proteinExistence type="predicted"/>
<feature type="signal peptide" evidence="2">
    <location>
        <begin position="1"/>
        <end position="24"/>
    </location>
</feature>